<feature type="compositionally biased region" description="Polar residues" evidence="6">
    <location>
        <begin position="882"/>
        <end position="924"/>
    </location>
</feature>
<evidence type="ECO:0000256" key="5">
    <source>
        <dbReference type="SAM" id="Coils"/>
    </source>
</evidence>
<feature type="compositionally biased region" description="Low complexity" evidence="6">
    <location>
        <begin position="290"/>
        <end position="301"/>
    </location>
</feature>
<feature type="region of interest" description="Disordered" evidence="6">
    <location>
        <begin position="528"/>
        <end position="553"/>
    </location>
</feature>
<dbReference type="Pfam" id="PF13832">
    <property type="entry name" value="zf-HC5HC2H_2"/>
    <property type="match status" value="1"/>
</dbReference>
<keyword evidence="3" id="KW-0862">Zinc</keyword>
<dbReference type="InterPro" id="IPR049773">
    <property type="entry name" value="AF10-like_CC"/>
</dbReference>
<feature type="compositionally biased region" description="Low complexity" evidence="6">
    <location>
        <begin position="459"/>
        <end position="468"/>
    </location>
</feature>
<dbReference type="InterPro" id="IPR049781">
    <property type="entry name" value="AF10/AF17_PHD"/>
</dbReference>
<feature type="region of interest" description="Disordered" evidence="6">
    <location>
        <begin position="290"/>
        <end position="389"/>
    </location>
</feature>
<comment type="caution">
    <text evidence="9">The sequence shown here is derived from an EMBL/GenBank/DDBJ whole genome shotgun (WGS) entry which is preliminary data.</text>
</comment>
<feature type="compositionally biased region" description="Polar residues" evidence="6">
    <location>
        <begin position="438"/>
        <end position="457"/>
    </location>
</feature>
<dbReference type="CDD" id="cd15574">
    <property type="entry name" value="PHD_AF10_AF17"/>
    <property type="match status" value="1"/>
</dbReference>
<dbReference type="PANTHER" id="PTHR13793:SF164">
    <property type="entry name" value="ALHAMBRA, ISOFORM P"/>
    <property type="match status" value="1"/>
</dbReference>
<evidence type="ECO:0000259" key="7">
    <source>
        <dbReference type="PROSITE" id="PS50016"/>
    </source>
</evidence>
<feature type="region of interest" description="Disordered" evidence="6">
    <location>
        <begin position="403"/>
        <end position="492"/>
    </location>
</feature>
<dbReference type="GO" id="GO:0008270">
    <property type="term" value="F:zinc ion binding"/>
    <property type="evidence" value="ECO:0007669"/>
    <property type="project" value="UniProtKB-KW"/>
</dbReference>
<evidence type="ECO:0000256" key="1">
    <source>
        <dbReference type="ARBA" id="ARBA00022723"/>
    </source>
</evidence>
<feature type="region of interest" description="Disordered" evidence="6">
    <location>
        <begin position="790"/>
        <end position="839"/>
    </location>
</feature>
<evidence type="ECO:0000256" key="6">
    <source>
        <dbReference type="SAM" id="MobiDB-lite"/>
    </source>
</evidence>
<feature type="coiled-coil region" evidence="5">
    <location>
        <begin position="748"/>
        <end position="782"/>
    </location>
</feature>
<feature type="compositionally biased region" description="Low complexity" evidence="6">
    <location>
        <begin position="358"/>
        <end position="370"/>
    </location>
</feature>
<dbReference type="InterPro" id="IPR034732">
    <property type="entry name" value="EPHD"/>
</dbReference>
<reference evidence="9" key="1">
    <citation type="submission" date="2021-02" db="EMBL/GenBank/DDBJ databases">
        <authorList>
            <person name="Nowell W R."/>
        </authorList>
    </citation>
    <scope>NUCLEOTIDE SEQUENCE</scope>
</reference>
<evidence type="ECO:0000256" key="3">
    <source>
        <dbReference type="ARBA" id="ARBA00022833"/>
    </source>
</evidence>
<organism evidence="9 10">
    <name type="scientific">Rotaria magnacalcarata</name>
    <dbReference type="NCBI Taxonomy" id="392030"/>
    <lineage>
        <taxon>Eukaryota</taxon>
        <taxon>Metazoa</taxon>
        <taxon>Spiralia</taxon>
        <taxon>Gnathifera</taxon>
        <taxon>Rotifera</taxon>
        <taxon>Eurotatoria</taxon>
        <taxon>Bdelloidea</taxon>
        <taxon>Philodinida</taxon>
        <taxon>Philodinidae</taxon>
        <taxon>Rotaria</taxon>
    </lineage>
</organism>
<feature type="compositionally biased region" description="Polar residues" evidence="6">
    <location>
        <begin position="307"/>
        <end position="323"/>
    </location>
</feature>
<feature type="compositionally biased region" description="Low complexity" evidence="6">
    <location>
        <begin position="792"/>
        <end position="811"/>
    </location>
</feature>
<dbReference type="SMART" id="SM00249">
    <property type="entry name" value="PHD"/>
    <property type="match status" value="2"/>
</dbReference>
<dbReference type="InterPro" id="IPR001965">
    <property type="entry name" value="Znf_PHD"/>
</dbReference>
<dbReference type="GO" id="GO:0042393">
    <property type="term" value="F:histone binding"/>
    <property type="evidence" value="ECO:0007669"/>
    <property type="project" value="TreeGrafter"/>
</dbReference>
<feature type="region of interest" description="Disordered" evidence="6">
    <location>
        <begin position="869"/>
        <end position="941"/>
    </location>
</feature>
<feature type="compositionally biased region" description="Low complexity" evidence="6">
    <location>
        <begin position="334"/>
        <end position="351"/>
    </location>
</feature>
<keyword evidence="2 4" id="KW-0863">Zinc-finger</keyword>
<name>A0A816NHQ2_9BILA</name>
<dbReference type="AlphaFoldDB" id="A0A816NHQ2"/>
<dbReference type="CDD" id="cd20901">
    <property type="entry name" value="CC_AF10"/>
    <property type="match status" value="1"/>
</dbReference>
<feature type="region of interest" description="Disordered" evidence="6">
    <location>
        <begin position="1"/>
        <end position="41"/>
    </location>
</feature>
<feature type="compositionally biased region" description="Low complexity" evidence="6">
    <location>
        <begin position="676"/>
        <end position="711"/>
    </location>
</feature>
<dbReference type="Gene3D" id="3.30.40.10">
    <property type="entry name" value="Zinc/RING finger domain, C3HC4 (zinc finger)"/>
    <property type="match status" value="2"/>
</dbReference>
<accession>A0A816NHQ2</accession>
<dbReference type="SUPFAM" id="SSF57903">
    <property type="entry name" value="FYVE/PHD zinc finger"/>
    <property type="match status" value="1"/>
</dbReference>
<feature type="compositionally biased region" description="Pro residues" evidence="6">
    <location>
        <begin position="812"/>
        <end position="833"/>
    </location>
</feature>
<feature type="domain" description="PHD-type" evidence="8">
    <location>
        <begin position="116"/>
        <end position="234"/>
    </location>
</feature>
<evidence type="ECO:0000313" key="9">
    <source>
        <dbReference type="EMBL" id="CAF2030574.1"/>
    </source>
</evidence>
<feature type="compositionally biased region" description="Polar residues" evidence="6">
    <location>
        <begin position="419"/>
        <end position="429"/>
    </location>
</feature>
<dbReference type="Proteomes" id="UP000663887">
    <property type="component" value="Unassembled WGS sequence"/>
</dbReference>
<dbReference type="InterPro" id="IPR019787">
    <property type="entry name" value="Znf_PHD-finger"/>
</dbReference>
<dbReference type="InterPro" id="IPR013083">
    <property type="entry name" value="Znf_RING/FYVE/PHD"/>
</dbReference>
<proteinExistence type="predicted"/>
<evidence type="ECO:0000256" key="2">
    <source>
        <dbReference type="ARBA" id="ARBA00022771"/>
    </source>
</evidence>
<feature type="region of interest" description="Disordered" evidence="6">
    <location>
        <begin position="668"/>
        <end position="711"/>
    </location>
</feature>
<keyword evidence="5" id="KW-0175">Coiled coil</keyword>
<protein>
    <submittedName>
        <fullName evidence="9">Uncharacterized protein</fullName>
    </submittedName>
</protein>
<feature type="region of interest" description="Disordered" evidence="6">
    <location>
        <begin position="1058"/>
        <end position="1085"/>
    </location>
</feature>
<feature type="compositionally biased region" description="Polar residues" evidence="6">
    <location>
        <begin position="1069"/>
        <end position="1085"/>
    </location>
</feature>
<dbReference type="GO" id="GO:0006357">
    <property type="term" value="P:regulation of transcription by RNA polymerase II"/>
    <property type="evidence" value="ECO:0007669"/>
    <property type="project" value="TreeGrafter"/>
</dbReference>
<dbReference type="PROSITE" id="PS51805">
    <property type="entry name" value="EPHD"/>
    <property type="match status" value="1"/>
</dbReference>
<feature type="compositionally biased region" description="Low complexity" evidence="6">
    <location>
        <begin position="925"/>
        <end position="940"/>
    </location>
</feature>
<dbReference type="PANTHER" id="PTHR13793">
    <property type="entry name" value="PHD FINGER PROTEINS"/>
    <property type="match status" value="1"/>
</dbReference>
<dbReference type="PROSITE" id="PS50016">
    <property type="entry name" value="ZF_PHD_2"/>
    <property type="match status" value="1"/>
</dbReference>
<dbReference type="InterPro" id="IPR050701">
    <property type="entry name" value="Histone_Mod_Regulator"/>
</dbReference>
<dbReference type="InterPro" id="IPR011011">
    <property type="entry name" value="Znf_FYVE_PHD"/>
</dbReference>
<evidence type="ECO:0000313" key="10">
    <source>
        <dbReference type="Proteomes" id="UP000663887"/>
    </source>
</evidence>
<dbReference type="GO" id="GO:0031491">
    <property type="term" value="F:nucleosome binding"/>
    <property type="evidence" value="ECO:0007669"/>
    <property type="project" value="TreeGrafter"/>
</dbReference>
<sequence length="1085" mass="118951">MKDTKTVLPTVNGGGVGGNGANKNGFHHKNKTQENGNNDDNELSTVTMPLKHGLDDNEELVGGCCVCSDDQGFANNALVYCDGKGCTVACHTACYGIVTIPDGNWYCGRCEANDIRAPCRLCPTTEGAMKRTSDGDWAHVVCALYIPEVSFGDDATMEPIILSKIPSPRYGQECSICVQNGRSKLIATSGACCGCTVKNCLQVFHVTCAQANGLLCEDVRKNNCQYPIYCEQHRPKLSKFIRQIQAFQYSPNALVSMEQIKRQHLYLKEKESPSQLSDFVAAAAAEAAASEPTLPSSSTLSLDDTHNQTTTSDEQQTPVSRAFSTVEMLKRKSSSNASSSLSSTSTPNSPLVQQNCHSRSSSSSSSSNSSLQKKAKLTDELNNNNRSLNDLSQFVQLNKDERTLQPPASNQSNEKEKTTVTNKSDSSTTDAKEKTTNDTKSSNSNHGHQSALNTVEGKSSVSRSSTLSLNDNINNKSSTKERHSTDGVSTSIKFNSIRKPITTTKIKDDDNDEDFELNKKRKFSIKLNKDGQPRKKRLNSVESASRPVGRPPSKKTILAQQFTNGVKRPFPKPTMSNNNHNMNMKQQKVNDASININKISTEPETDNEIQLNSRSTHYYPCDHFGNQINSDALKQHGHSDEQLQQISPSGNIKNSHYSIRQCLVSFSDTTEETPRTRVPSSSTTRIEFYPRRPLQSTSTQSTTTDQQQQRTFPPQTLEEFLEQEWELSSDFLLQQTMPHDVSSLLSCLYQFKSENASLQKKFEELRHRRDSLRVTNANLRRRLTEILPINDTVSPPSTAATPTTTVSQVSPPTLPPPPPPPLPPPPPSHPHPVLPATVLSVVPPSPRKEQQQLKQQKLLAELELQQHLQQQKAISPSRRRLSTNTNHQYTDSCQPTIKKSKSPRQTNSLAHQSILENQLRQSSITTTTTTTTNNNGPNPTKKIIVATIPSSKKVTTSEIDIISQHQSTSAVPSVVPTTTSSATTSAYEHIDVTTSAAAAAYAIAKNGRTPTNTGLSLELISQILAASGTAISPQLFAPTWNISNFGYANFPGANPMPASDESILRSYAPSAQPSLEQQPSTKQQP</sequence>
<evidence type="ECO:0000256" key="4">
    <source>
        <dbReference type="PROSITE-ProRule" id="PRU00146"/>
    </source>
</evidence>
<dbReference type="GO" id="GO:0005634">
    <property type="term" value="C:nucleus"/>
    <property type="evidence" value="ECO:0007669"/>
    <property type="project" value="TreeGrafter"/>
</dbReference>
<gene>
    <name evidence="9" type="ORF">XDN619_LOCUS5003</name>
</gene>
<keyword evidence="1" id="KW-0479">Metal-binding</keyword>
<evidence type="ECO:0000259" key="8">
    <source>
        <dbReference type="PROSITE" id="PS51805"/>
    </source>
</evidence>
<dbReference type="EMBL" id="CAJNRG010001253">
    <property type="protein sequence ID" value="CAF2030574.1"/>
    <property type="molecule type" value="Genomic_DNA"/>
</dbReference>
<feature type="domain" description="PHD-type" evidence="7">
    <location>
        <begin position="61"/>
        <end position="113"/>
    </location>
</feature>